<keyword evidence="2 5" id="KW-0812">Transmembrane</keyword>
<gene>
    <name evidence="7" type="ORF">V3328_25650</name>
</gene>
<dbReference type="PANTHER" id="PTHR36985:SF1">
    <property type="entry name" value="TRANSLOCATION AND ASSEMBLY MODULE SUBUNIT TAMB"/>
    <property type="match status" value="1"/>
</dbReference>
<reference evidence="7 8" key="1">
    <citation type="submission" date="2024-02" db="EMBL/GenBank/DDBJ databases">
        <title>Genome analysis and characterization of Microbaculum marinisediminis sp. nov., isolated from marine sediment.</title>
        <authorList>
            <person name="Du Z.-J."/>
            <person name="Ye Y.-Q."/>
            <person name="Zhang Z.-R."/>
            <person name="Yuan S.-M."/>
            <person name="Zhang X.-Y."/>
        </authorList>
    </citation>
    <scope>NUCLEOTIDE SEQUENCE [LARGE SCALE GENOMIC DNA]</scope>
    <source>
        <strain evidence="7 8">SDUM1044001</strain>
    </source>
</reference>
<dbReference type="RefSeq" id="WP_340332577.1">
    <property type="nucleotide sequence ID" value="NZ_JAZHOF010000014.1"/>
</dbReference>
<feature type="domain" description="Translocation and assembly module TamB C-terminal" evidence="6">
    <location>
        <begin position="1089"/>
        <end position="1440"/>
    </location>
</feature>
<sequence length="1440" mass="145334">MRSRTRRIAGIVSALLLIPLLLVGGLFVFIQTPPGRGLIVWAAETFGSTETAELRIGSLQGRIPFDMTVRDVSLSDADGAWLDVDRARLAWRPFALAAGVLSIETVDVGDVSILRLPPAREAAPEPGGGGIPVLPFEIVVDRLNVDRIALGEPVLGEPAAVTVTGDARLGDPADGLALRLDVERVDGTAGTIAARLGYRPQDQYLDLDLTVDEPAGGLVSRLSGMPGLPPLRISVDGVGPIDDFAATIDLTAGDQGDADGTVTVTRRALPGGGAGRALALDLQGEVAGLLQPAYAPLAEGRSTLAARVVFPDEGPITIESLEALTAAGWVSVSGSVDPQTMSARLAYEVIAGEAKRFAGILPVAASWRGIEVSGRADYGPGSAALSANLLAEDVAVEGNSVAALDLSMSADADGPLDDPDTPIAVAANGRASGVATADSSYAGAAGESVALDVTGTATPAGRFEADALKLVLGAGEILWAGVIDAAGFDGNLTASNVDLSSFAGLSGLDLTGIAGLKADLAGSFDGARLSATVDGGIEGFGTGIAQLDGALGESFTVSGGAERDADGSFAFDDLTVSGAALKLVADGRADEARADVDAEIELTDLARLDPRVTGSARATARLTGSLEDLALQARVAIDEATAMDRPIENLTVEVDATDVTEAPSGALKLSGTVDGQAATGSGRIAREDGGFEISGLDIVIGSVRVAGNVRLDADNKAAGQVVVKAANLGDLSVFTLTEMAGKVDATVDLAVENGVQVVRAKASASGVSAFDTRIGSADLTADVRDPTGRLIVDADVTARAIDAGGQRIDSLRLTASGGVEENAFTLETSGLGASVSARGGVALVDGDITVNLAAMTLSGGGQTGTLARPATIRVADGGVAISNFSLATGGGGIDVNGTAGETLDLQVAIRALPLSLAEIAAPGTGLSGTLSGSANVRGSAASPSGQYDLQVSGLSIAAMRQAGIDPASITASGQLANGRTTVNARITGGSGTNVTISGSAPLSASGGLDLGIDGRFDLAMLNNMLAASGDRVSGPVTVDMRVRGTAAAPDASGTIRMTGGTYSSPLNGVNLDNIALEARGGLQRIEITRLSARAPNGGTISGSGTVGLSGDLPVNVTLNAEDAQIINNDLVDATIDAALRLTGPAATGPDLAGTVTIRRMDIQLPDRLPASITPIPVEHVNTPPAVQAQLDEEQALGGQGGGGGDFDVALDLKVSTTNRIFVRGMGVDAQLGGGITIRGTSSTPIVQGGFELRRGYIDVIGQRIDFTRGIITFPGTDKIDPQLDLVAETTTSSITGIVTIGGRASNPTIQLSSSPALPQDEVLAHILFDRATGQLTAGQAVQLAQAAATLAGIGGGPGMLDSIRRKFGLDVLQITTAGDDPAIGIGRYINDNIYLGVTQGTSAQSSRVTVDIDITDNIRARGEVGADGSSSVGINMEWDY</sequence>
<organism evidence="7 8">
    <name type="scientific">Microbaculum marinum</name>
    <dbReference type="NCBI Taxonomy" id="1764581"/>
    <lineage>
        <taxon>Bacteria</taxon>
        <taxon>Pseudomonadati</taxon>
        <taxon>Pseudomonadota</taxon>
        <taxon>Alphaproteobacteria</taxon>
        <taxon>Hyphomicrobiales</taxon>
        <taxon>Tepidamorphaceae</taxon>
        <taxon>Microbaculum</taxon>
    </lineage>
</organism>
<accession>A0AAW9RSP0</accession>
<dbReference type="InterPro" id="IPR007452">
    <property type="entry name" value="TamB_C"/>
</dbReference>
<dbReference type="PANTHER" id="PTHR36985">
    <property type="entry name" value="TRANSLOCATION AND ASSEMBLY MODULE SUBUNIT TAMB"/>
    <property type="match status" value="1"/>
</dbReference>
<protein>
    <submittedName>
        <fullName evidence="7">Translocation/assembly module TamB domain-containing protein</fullName>
    </submittedName>
</protein>
<comment type="subcellular location">
    <subcellularLocation>
        <location evidence="1">Membrane</location>
        <topology evidence="1">Single-pass membrane protein</topology>
    </subcellularLocation>
</comment>
<evidence type="ECO:0000313" key="8">
    <source>
        <dbReference type="Proteomes" id="UP001378188"/>
    </source>
</evidence>
<dbReference type="EMBL" id="JAZHOF010000014">
    <property type="protein sequence ID" value="MEJ8574885.1"/>
    <property type="molecule type" value="Genomic_DNA"/>
</dbReference>
<name>A0AAW9RSP0_9HYPH</name>
<dbReference type="Pfam" id="PF04357">
    <property type="entry name" value="TamB"/>
    <property type="match status" value="1"/>
</dbReference>
<evidence type="ECO:0000256" key="4">
    <source>
        <dbReference type="ARBA" id="ARBA00023136"/>
    </source>
</evidence>
<keyword evidence="3 5" id="KW-1133">Transmembrane helix</keyword>
<keyword evidence="4 5" id="KW-0472">Membrane</keyword>
<dbReference type="GO" id="GO:0009306">
    <property type="term" value="P:protein secretion"/>
    <property type="evidence" value="ECO:0007669"/>
    <property type="project" value="InterPro"/>
</dbReference>
<keyword evidence="8" id="KW-1185">Reference proteome</keyword>
<dbReference type="GO" id="GO:0097347">
    <property type="term" value="C:TAM protein secretion complex"/>
    <property type="evidence" value="ECO:0007669"/>
    <property type="project" value="TreeGrafter"/>
</dbReference>
<dbReference type="Proteomes" id="UP001378188">
    <property type="component" value="Unassembled WGS sequence"/>
</dbReference>
<evidence type="ECO:0000256" key="1">
    <source>
        <dbReference type="ARBA" id="ARBA00004167"/>
    </source>
</evidence>
<feature type="transmembrane region" description="Helical" evidence="5">
    <location>
        <begin position="7"/>
        <end position="30"/>
    </location>
</feature>
<evidence type="ECO:0000256" key="5">
    <source>
        <dbReference type="SAM" id="Phobius"/>
    </source>
</evidence>
<evidence type="ECO:0000256" key="2">
    <source>
        <dbReference type="ARBA" id="ARBA00022692"/>
    </source>
</evidence>
<comment type="caution">
    <text evidence="7">The sequence shown here is derived from an EMBL/GenBank/DDBJ whole genome shotgun (WGS) entry which is preliminary data.</text>
</comment>
<evidence type="ECO:0000259" key="6">
    <source>
        <dbReference type="Pfam" id="PF04357"/>
    </source>
</evidence>
<proteinExistence type="predicted"/>
<evidence type="ECO:0000256" key="3">
    <source>
        <dbReference type="ARBA" id="ARBA00022989"/>
    </source>
</evidence>
<evidence type="ECO:0000313" key="7">
    <source>
        <dbReference type="EMBL" id="MEJ8574885.1"/>
    </source>
</evidence>
<dbReference type="GO" id="GO:0005886">
    <property type="term" value="C:plasma membrane"/>
    <property type="evidence" value="ECO:0007669"/>
    <property type="project" value="InterPro"/>
</dbReference>